<proteinExistence type="predicted"/>
<reference evidence="3 4" key="1">
    <citation type="submission" date="2020-04" db="EMBL/GenBank/DDBJ databases">
        <authorList>
            <person name="Hitch T.C.A."/>
            <person name="Wylensek D."/>
            <person name="Clavel T."/>
        </authorList>
    </citation>
    <scope>NUCLEOTIDE SEQUENCE [LARGE SCALE GENOMIC DNA]</scope>
    <source>
        <strain evidence="3 4">WB01_D5_05</strain>
    </source>
</reference>
<dbReference type="InterPro" id="IPR008979">
    <property type="entry name" value="Galactose-bd-like_sf"/>
</dbReference>
<accession>A0A848CYU5</accession>
<dbReference type="EMBL" id="JABAGO010000058">
    <property type="protein sequence ID" value="NMF00904.1"/>
    <property type="molecule type" value="Genomic_DNA"/>
</dbReference>
<dbReference type="GO" id="GO:0008239">
    <property type="term" value="F:dipeptidyl-peptidase activity"/>
    <property type="evidence" value="ECO:0007669"/>
    <property type="project" value="InterPro"/>
</dbReference>
<dbReference type="NCBIfam" id="TIGR00976">
    <property type="entry name" value="CocE_NonD"/>
    <property type="match status" value="1"/>
</dbReference>
<gene>
    <name evidence="3" type="ORF">HF838_22035</name>
</gene>
<dbReference type="SUPFAM" id="SSF53474">
    <property type="entry name" value="alpha/beta-Hydrolases"/>
    <property type="match status" value="1"/>
</dbReference>
<dbReference type="InterPro" id="IPR013736">
    <property type="entry name" value="Xaa-Pro_dipept_C"/>
</dbReference>
<sequence>MLSDENMFIYYRSGILSAKLFLEADNAYVQEKDVFSSEWKSIEPATRHNLLIPLEDMLKIWQESKQISWEQKKVHLPSGYYFHLMEGSFNNADDHKRFVMLDRKQPIDVVIHHNEIIAFLYHAREDSVILIKEGYESFTPLSLWDDVSKAEHLVQHEGTHYVEMRDGIKLATEVWLPKMASCEIPLPTILLRTPYGRMMHGLNKLRFVQRGFALVSQDVRGREESEGEWIPMIHEIEDGDDTLNWIASQPWSNGKVGMIGGSYGGFVQWAAAASGNPHLKALVSLVTAGSPFGDVPRKGGTIVSGTLAWTFMMAERKMNQKAMERNDWDELLKIRPLKDIPLKALGKEVYFWSEWMKHMDNDEFWKKANWFLHGDRIDVPSLIISGWYDDNGGGTTEAWDMMNRHNRQHQRLILGPWYHSANSTRQIHNVQFGENAIRYDLDVLFQKWFDRFLKDCENGVEKESRVQYYMVGKNQWRSAEQFPPEYVTYKNFYLHSNGDANTSSGDGFLNEKKQASEPVDKYVFNPEDPAPYLIDMSENECSVPENYREVETREDVLVYETKPLEKDVEIAGDIYAVVYAASSAKDTDWVVRLTDVDEKGNSIRLSDGIIRARYRNTFEKPELLEPGKVEKYEIKMTKIANHFKTGHRIRISITSGAKNLAFPNQNTGNDPAIDCEFVIAEQTIYHSLKYPSCVRLPVIEREGGDFER</sequence>
<evidence type="ECO:0000313" key="3">
    <source>
        <dbReference type="EMBL" id="NMF00904.1"/>
    </source>
</evidence>
<dbReference type="Proteomes" id="UP000561326">
    <property type="component" value="Unassembled WGS sequence"/>
</dbReference>
<comment type="caution">
    <text evidence="3">The sequence shown here is derived from an EMBL/GenBank/DDBJ whole genome shotgun (WGS) entry which is preliminary data.</text>
</comment>
<dbReference type="AlphaFoldDB" id="A0A848CYU5"/>
<evidence type="ECO:0000256" key="1">
    <source>
        <dbReference type="ARBA" id="ARBA00022801"/>
    </source>
</evidence>
<dbReference type="InterPro" id="IPR029058">
    <property type="entry name" value="AB_hydrolase_fold"/>
</dbReference>
<dbReference type="PANTHER" id="PTHR43056:SF10">
    <property type="entry name" value="COCE_NOND FAMILY, PUTATIVE (AFU_ORTHOLOGUE AFUA_7G00600)-RELATED"/>
    <property type="match status" value="1"/>
</dbReference>
<dbReference type="Gene3D" id="1.10.3020.10">
    <property type="entry name" value="alpha-amino acid ester hydrolase ( Helical cap domain)"/>
    <property type="match status" value="1"/>
</dbReference>
<protein>
    <submittedName>
        <fullName evidence="3">CocE/NonD family hydrolase</fullName>
    </submittedName>
</protein>
<evidence type="ECO:0000313" key="4">
    <source>
        <dbReference type="Proteomes" id="UP000561326"/>
    </source>
</evidence>
<dbReference type="Pfam" id="PF08530">
    <property type="entry name" value="PepX_C"/>
    <property type="match status" value="1"/>
</dbReference>
<organism evidence="3 4">
    <name type="scientific">Aneurinibacillus aneurinilyticus</name>
    <name type="common">Bacillus aneurinolyticus</name>
    <dbReference type="NCBI Taxonomy" id="1391"/>
    <lineage>
        <taxon>Bacteria</taxon>
        <taxon>Bacillati</taxon>
        <taxon>Bacillota</taxon>
        <taxon>Bacilli</taxon>
        <taxon>Bacillales</taxon>
        <taxon>Paenibacillaceae</taxon>
        <taxon>Aneurinibacillus group</taxon>
        <taxon>Aneurinibacillus</taxon>
    </lineage>
</organism>
<dbReference type="Pfam" id="PF02129">
    <property type="entry name" value="Peptidase_S15"/>
    <property type="match status" value="1"/>
</dbReference>
<dbReference type="RefSeq" id="WP_168976428.1">
    <property type="nucleotide sequence ID" value="NZ_JABAGO010000058.1"/>
</dbReference>
<dbReference type="SUPFAM" id="SSF49785">
    <property type="entry name" value="Galactose-binding domain-like"/>
    <property type="match status" value="1"/>
</dbReference>
<dbReference type="SMART" id="SM00939">
    <property type="entry name" value="PepX_C"/>
    <property type="match status" value="1"/>
</dbReference>
<feature type="domain" description="Xaa-Pro dipeptidyl-peptidase C-terminal" evidence="2">
    <location>
        <begin position="446"/>
        <end position="695"/>
    </location>
</feature>
<dbReference type="InterPro" id="IPR000383">
    <property type="entry name" value="Xaa-Pro-like_dom"/>
</dbReference>
<evidence type="ECO:0000259" key="2">
    <source>
        <dbReference type="SMART" id="SM00939"/>
    </source>
</evidence>
<dbReference type="Gene3D" id="3.40.50.1820">
    <property type="entry name" value="alpha/beta hydrolase"/>
    <property type="match status" value="1"/>
</dbReference>
<dbReference type="InterPro" id="IPR005674">
    <property type="entry name" value="CocE/Ser_esterase"/>
</dbReference>
<keyword evidence="1 3" id="KW-0378">Hydrolase</keyword>
<dbReference type="Gene3D" id="2.60.120.260">
    <property type="entry name" value="Galactose-binding domain-like"/>
    <property type="match status" value="1"/>
</dbReference>
<dbReference type="PANTHER" id="PTHR43056">
    <property type="entry name" value="PEPTIDASE S9 PROLYL OLIGOPEPTIDASE"/>
    <property type="match status" value="1"/>
</dbReference>
<name>A0A848CYU5_ANEAE</name>
<dbReference type="InterPro" id="IPR050585">
    <property type="entry name" value="Xaa-Pro_dipeptidyl-ppase/CocE"/>
</dbReference>